<protein>
    <recommendedName>
        <fullName evidence="5">Carboxypeptidase regulatory-like domain-containing protein</fullName>
    </recommendedName>
</protein>
<proteinExistence type="predicted"/>
<comment type="caution">
    <text evidence="3">The sequence shown here is derived from an EMBL/GenBank/DDBJ whole genome shotgun (WGS) entry which is preliminary data.</text>
</comment>
<evidence type="ECO:0008006" key="5">
    <source>
        <dbReference type="Google" id="ProtNLM"/>
    </source>
</evidence>
<dbReference type="EMBL" id="PQWO01000023">
    <property type="protein sequence ID" value="PZD71028.1"/>
    <property type="molecule type" value="Genomic_DNA"/>
</dbReference>
<feature type="transmembrane region" description="Helical" evidence="1">
    <location>
        <begin position="145"/>
        <end position="162"/>
    </location>
</feature>
<keyword evidence="1" id="KW-0472">Membrane</keyword>
<feature type="signal peptide" evidence="2">
    <location>
        <begin position="1"/>
        <end position="23"/>
    </location>
</feature>
<evidence type="ECO:0000313" key="3">
    <source>
        <dbReference type="EMBL" id="PZD71028.1"/>
    </source>
</evidence>
<sequence>MKAKLFLPLTLLAVLGISGKTLAHVIETDYLLPTPIAPDGVTGSVSRSAIKFTAKFSSGEPYPNAKVTIYAPDDQEKPWRVMQANEEGEFEFQPDQSKPGEWTVDIGEGSHWDSWTVPVMSTGGSITYGELSDASSHLPSIPPQLLVIGAACVSGSVGAVALRSRRRR</sequence>
<keyword evidence="2" id="KW-0732">Signal</keyword>
<name>A0A2W1JAK2_9CYAN</name>
<evidence type="ECO:0000313" key="4">
    <source>
        <dbReference type="Proteomes" id="UP000248857"/>
    </source>
</evidence>
<keyword evidence="4" id="KW-1185">Reference proteome</keyword>
<dbReference type="Proteomes" id="UP000248857">
    <property type="component" value="Unassembled WGS sequence"/>
</dbReference>
<keyword evidence="1" id="KW-0812">Transmembrane</keyword>
<dbReference type="OrthoDB" id="7873998at2"/>
<dbReference type="AlphaFoldDB" id="A0A2W1JAK2"/>
<reference evidence="3 4" key="1">
    <citation type="journal article" date="2018" name="Sci. Rep.">
        <title>A novel species of the marine cyanobacterium Acaryochloris with a unique pigment content and lifestyle.</title>
        <authorList>
            <person name="Partensky F."/>
            <person name="Six C."/>
            <person name="Ratin M."/>
            <person name="Garczarek L."/>
            <person name="Vaulot D."/>
            <person name="Probert I."/>
            <person name="Calteau A."/>
            <person name="Gourvil P."/>
            <person name="Marie D."/>
            <person name="Grebert T."/>
            <person name="Bouchier C."/>
            <person name="Le Panse S."/>
            <person name="Gachenot M."/>
            <person name="Rodriguez F."/>
            <person name="Garrido J.L."/>
        </authorList>
    </citation>
    <scope>NUCLEOTIDE SEQUENCE [LARGE SCALE GENOMIC DNA]</scope>
    <source>
        <strain evidence="3 4">RCC1774</strain>
    </source>
</reference>
<organism evidence="3 4">
    <name type="scientific">Acaryochloris thomasi RCC1774</name>
    <dbReference type="NCBI Taxonomy" id="1764569"/>
    <lineage>
        <taxon>Bacteria</taxon>
        <taxon>Bacillati</taxon>
        <taxon>Cyanobacteriota</taxon>
        <taxon>Cyanophyceae</taxon>
        <taxon>Acaryochloridales</taxon>
        <taxon>Acaryochloridaceae</taxon>
        <taxon>Acaryochloris</taxon>
        <taxon>Acaryochloris thomasi</taxon>
    </lineage>
</organism>
<feature type="chain" id="PRO_5015856002" description="Carboxypeptidase regulatory-like domain-containing protein" evidence="2">
    <location>
        <begin position="24"/>
        <end position="168"/>
    </location>
</feature>
<evidence type="ECO:0000256" key="2">
    <source>
        <dbReference type="SAM" id="SignalP"/>
    </source>
</evidence>
<keyword evidence="1" id="KW-1133">Transmembrane helix</keyword>
<evidence type="ECO:0000256" key="1">
    <source>
        <dbReference type="SAM" id="Phobius"/>
    </source>
</evidence>
<accession>A0A2W1JAK2</accession>
<dbReference type="RefSeq" id="WP_110988469.1">
    <property type="nucleotide sequence ID" value="NZ_CAWNWM010000023.1"/>
</dbReference>
<gene>
    <name evidence="3" type="ORF">C1752_08470</name>
</gene>